<keyword evidence="1" id="KW-0677">Repeat</keyword>
<name>A0AAE0H2A8_9CHLO</name>
<evidence type="ECO:0000256" key="1">
    <source>
        <dbReference type="ARBA" id="ARBA00022737"/>
    </source>
</evidence>
<dbReference type="InterPro" id="IPR002110">
    <property type="entry name" value="Ankyrin_rpt"/>
</dbReference>
<feature type="repeat" description="ANK" evidence="3">
    <location>
        <begin position="41"/>
        <end position="73"/>
    </location>
</feature>
<evidence type="ECO:0000256" key="3">
    <source>
        <dbReference type="PROSITE-ProRule" id="PRU00023"/>
    </source>
</evidence>
<evidence type="ECO:0000256" key="4">
    <source>
        <dbReference type="SAM" id="MobiDB-lite"/>
    </source>
</evidence>
<proteinExistence type="predicted"/>
<dbReference type="SMART" id="SM00248">
    <property type="entry name" value="ANK"/>
    <property type="match status" value="3"/>
</dbReference>
<feature type="repeat" description="ANK" evidence="3">
    <location>
        <begin position="74"/>
        <end position="106"/>
    </location>
</feature>
<dbReference type="InterPro" id="IPR036770">
    <property type="entry name" value="Ankyrin_rpt-contain_sf"/>
</dbReference>
<keyword evidence="2 3" id="KW-0040">ANK repeat</keyword>
<comment type="caution">
    <text evidence="5">The sequence shown here is derived from an EMBL/GenBank/DDBJ whole genome shotgun (WGS) entry which is preliminary data.</text>
</comment>
<accession>A0AAE0H2A8</accession>
<reference evidence="5 6" key="1">
    <citation type="journal article" date="2015" name="Genome Biol. Evol.">
        <title>Comparative Genomics of a Bacterivorous Green Alga Reveals Evolutionary Causalities and Consequences of Phago-Mixotrophic Mode of Nutrition.</title>
        <authorList>
            <person name="Burns J.A."/>
            <person name="Paasch A."/>
            <person name="Narechania A."/>
            <person name="Kim E."/>
        </authorList>
    </citation>
    <scope>NUCLEOTIDE SEQUENCE [LARGE SCALE GENOMIC DNA]</scope>
    <source>
        <strain evidence="5 6">PLY_AMNH</strain>
    </source>
</reference>
<dbReference type="Pfam" id="PF12796">
    <property type="entry name" value="Ank_2"/>
    <property type="match status" value="1"/>
</dbReference>
<feature type="region of interest" description="Disordered" evidence="4">
    <location>
        <begin position="133"/>
        <end position="179"/>
    </location>
</feature>
<dbReference type="SUPFAM" id="SSF48403">
    <property type="entry name" value="Ankyrin repeat"/>
    <property type="match status" value="1"/>
</dbReference>
<dbReference type="PANTHER" id="PTHR24171">
    <property type="entry name" value="ANKYRIN REPEAT DOMAIN-CONTAINING PROTEIN 39-RELATED"/>
    <property type="match status" value="1"/>
</dbReference>
<dbReference type="Gene3D" id="1.25.40.20">
    <property type="entry name" value="Ankyrin repeat-containing domain"/>
    <property type="match status" value="1"/>
</dbReference>
<dbReference type="PANTHER" id="PTHR24171:SF8">
    <property type="entry name" value="BRCA1-ASSOCIATED RING DOMAIN PROTEIN 1"/>
    <property type="match status" value="1"/>
</dbReference>
<gene>
    <name evidence="5" type="ORF">CYMTET_3830</name>
</gene>
<dbReference type="EMBL" id="LGRX02000408">
    <property type="protein sequence ID" value="KAK3288699.1"/>
    <property type="molecule type" value="Genomic_DNA"/>
</dbReference>
<dbReference type="AlphaFoldDB" id="A0AAE0H2A8"/>
<evidence type="ECO:0000256" key="2">
    <source>
        <dbReference type="ARBA" id="ARBA00023043"/>
    </source>
</evidence>
<dbReference type="GO" id="GO:0004842">
    <property type="term" value="F:ubiquitin-protein transferase activity"/>
    <property type="evidence" value="ECO:0007669"/>
    <property type="project" value="TreeGrafter"/>
</dbReference>
<organism evidence="5 6">
    <name type="scientific">Cymbomonas tetramitiformis</name>
    <dbReference type="NCBI Taxonomy" id="36881"/>
    <lineage>
        <taxon>Eukaryota</taxon>
        <taxon>Viridiplantae</taxon>
        <taxon>Chlorophyta</taxon>
        <taxon>Pyramimonadophyceae</taxon>
        <taxon>Pyramimonadales</taxon>
        <taxon>Pyramimonadaceae</taxon>
        <taxon>Cymbomonas</taxon>
    </lineage>
</organism>
<evidence type="ECO:0000313" key="5">
    <source>
        <dbReference type="EMBL" id="KAK3288699.1"/>
    </source>
</evidence>
<dbReference type="PROSITE" id="PS50088">
    <property type="entry name" value="ANK_REPEAT"/>
    <property type="match status" value="2"/>
</dbReference>
<dbReference type="Proteomes" id="UP001190700">
    <property type="component" value="Unassembled WGS sequence"/>
</dbReference>
<dbReference type="PRINTS" id="PR01415">
    <property type="entry name" value="ANKYRIN"/>
</dbReference>
<evidence type="ECO:0000313" key="6">
    <source>
        <dbReference type="Proteomes" id="UP001190700"/>
    </source>
</evidence>
<protein>
    <submittedName>
        <fullName evidence="5">Uncharacterized protein</fullName>
    </submittedName>
</protein>
<dbReference type="GO" id="GO:0085020">
    <property type="term" value="P:protein K6-linked ubiquitination"/>
    <property type="evidence" value="ECO:0007669"/>
    <property type="project" value="TreeGrafter"/>
</dbReference>
<dbReference type="PROSITE" id="PS50297">
    <property type="entry name" value="ANK_REP_REGION"/>
    <property type="match status" value="2"/>
</dbReference>
<sequence length="373" mass="38992">MSRTQIIQQNELFLAAVVSGDAQKVREMIAHGAVVNALSQHGATPLHWAANSNHVEVLKVLLDHGAAIEAKAVDGCTPLHFACREDCVEAAEVLLQHGANAQARNVRGSLPMDVIYDEDEVPELLRLLAEHGGVHPPASQNGNGTVRASFSGGPTNGLTNGSATGPSNGSTSATRPPTEGMRYLSMSIPEDDIDDSIGVRFAYGSNFRGPGLQIGRSDEPDEGILFGYDGSSGTGGGSTEPEMVSHGTGMDVQVGTDEDGSSPTENGDAPRVTARFSGSATGMRYDALQTDAVAQQDVETDTVSVDHSDQVNVRAANGRVTASFGGGPSESVDMSVQIGEPLPSEITGTEYDEGEVVERHVRPDGRVEMAIGD</sequence>
<feature type="region of interest" description="Disordered" evidence="4">
    <location>
        <begin position="228"/>
        <end position="274"/>
    </location>
</feature>
<feature type="compositionally biased region" description="Polar residues" evidence="4">
    <location>
        <begin position="138"/>
        <end position="175"/>
    </location>
</feature>
<keyword evidence="6" id="KW-1185">Reference proteome</keyword>